<protein>
    <recommendedName>
        <fullName evidence="4">Chitobiosyldiphosphodolichol beta-mannosyltransferase</fullName>
        <ecNumber evidence="3">2.4.1.142</ecNumber>
    </recommendedName>
</protein>
<evidence type="ECO:0000313" key="13">
    <source>
        <dbReference type="EMBL" id="RKO83400.1"/>
    </source>
</evidence>
<dbReference type="Gene3D" id="3.40.50.2000">
    <property type="entry name" value="Glycogen Phosphorylase B"/>
    <property type="match status" value="1"/>
</dbReference>
<feature type="region of interest" description="Disordered" evidence="12">
    <location>
        <begin position="190"/>
        <end position="223"/>
    </location>
</feature>
<organism evidence="13 14">
    <name type="scientific">Blyttiomyces helicus</name>
    <dbReference type="NCBI Taxonomy" id="388810"/>
    <lineage>
        <taxon>Eukaryota</taxon>
        <taxon>Fungi</taxon>
        <taxon>Fungi incertae sedis</taxon>
        <taxon>Chytridiomycota</taxon>
        <taxon>Chytridiomycota incertae sedis</taxon>
        <taxon>Chytridiomycetes</taxon>
        <taxon>Chytridiomycetes incertae sedis</taxon>
        <taxon>Blyttiomyces</taxon>
    </lineage>
</organism>
<evidence type="ECO:0000256" key="1">
    <source>
        <dbReference type="ARBA" id="ARBA00004389"/>
    </source>
</evidence>
<feature type="compositionally biased region" description="Polar residues" evidence="12">
    <location>
        <begin position="190"/>
        <end position="206"/>
    </location>
</feature>
<evidence type="ECO:0000256" key="7">
    <source>
        <dbReference type="ARBA" id="ARBA00022692"/>
    </source>
</evidence>
<keyword evidence="5" id="KW-0328">Glycosyltransferase</keyword>
<feature type="compositionally biased region" description="Basic residues" evidence="12">
    <location>
        <begin position="213"/>
        <end position="223"/>
    </location>
</feature>
<dbReference type="GO" id="GO:0004578">
    <property type="term" value="F:chitobiosyldiphosphodolichol beta-mannosyltransferase activity"/>
    <property type="evidence" value="ECO:0007669"/>
    <property type="project" value="UniProtKB-EC"/>
</dbReference>
<sequence>FLARLEFTAPEVRYHPTPLAAPPAATAPSALIVSSTSWTEDEDFSILLQALRQYEERQRTAGGLPRLRVVITGKGPMQEAFQREVADAGLEWVKVHTAWLEAGDYPLLLGSADLGISLHTSSSGLDLPMKIVDMFGCGLPVCAADFNCISELVKHDHNGLVFHDAQELFDQLVVRRLLLPHRISRFSPNSYPPRTTFPSRSCNPSSGPAPRLPIRHPKARAPPRRHAEVLGAMGRKLEKECDEFAIMKKGVIYAIDRSRGRGEVRRAGVYISGEDGTTIEKEG</sequence>
<evidence type="ECO:0000256" key="2">
    <source>
        <dbReference type="ARBA" id="ARBA00004922"/>
    </source>
</evidence>
<gene>
    <name evidence="13" type="ORF">BDK51DRAFT_50002</name>
</gene>
<dbReference type="AlphaFoldDB" id="A0A4P9VYK0"/>
<evidence type="ECO:0000256" key="4">
    <source>
        <dbReference type="ARBA" id="ARBA00015841"/>
    </source>
</evidence>
<keyword evidence="14" id="KW-1185">Reference proteome</keyword>
<dbReference type="PANTHER" id="PTHR13036:SF0">
    <property type="entry name" value="CHITOBIOSYLDIPHOSPHODOLICHOL BETA-MANNOSYLTRANSFERASE"/>
    <property type="match status" value="1"/>
</dbReference>
<dbReference type="EC" id="2.4.1.142" evidence="3"/>
<dbReference type="GO" id="GO:0005789">
    <property type="term" value="C:endoplasmic reticulum membrane"/>
    <property type="evidence" value="ECO:0007669"/>
    <property type="project" value="UniProtKB-SubCell"/>
</dbReference>
<name>A0A4P9VYK0_9FUNG</name>
<proteinExistence type="predicted"/>
<dbReference type="Pfam" id="PF13692">
    <property type="entry name" value="Glyco_trans_1_4"/>
    <property type="match status" value="1"/>
</dbReference>
<accession>A0A4P9VYK0</accession>
<comment type="function">
    <text evidence="11">Participates in the formation of the lipid-linked precursor oligosaccharide for N-glycosylation. Involved in assembling the dolichol-pyrophosphate-GlcNAc(2)-Man(5) intermediate on the cytoplasmic surface of the ER.</text>
</comment>
<evidence type="ECO:0000256" key="8">
    <source>
        <dbReference type="ARBA" id="ARBA00022824"/>
    </source>
</evidence>
<evidence type="ECO:0000256" key="10">
    <source>
        <dbReference type="ARBA" id="ARBA00023136"/>
    </source>
</evidence>
<evidence type="ECO:0000256" key="6">
    <source>
        <dbReference type="ARBA" id="ARBA00022679"/>
    </source>
</evidence>
<dbReference type="EMBL" id="ML001284">
    <property type="protein sequence ID" value="RKO83400.1"/>
    <property type="molecule type" value="Genomic_DNA"/>
</dbReference>
<keyword evidence="6 13" id="KW-0808">Transferase</keyword>
<dbReference type="Proteomes" id="UP000269721">
    <property type="component" value="Unassembled WGS sequence"/>
</dbReference>
<keyword evidence="9" id="KW-1133">Transmembrane helix</keyword>
<evidence type="ECO:0000256" key="12">
    <source>
        <dbReference type="SAM" id="MobiDB-lite"/>
    </source>
</evidence>
<keyword evidence="10" id="KW-0472">Membrane</keyword>
<feature type="non-terminal residue" evidence="13">
    <location>
        <position position="1"/>
    </location>
</feature>
<evidence type="ECO:0000256" key="3">
    <source>
        <dbReference type="ARBA" id="ARBA00012611"/>
    </source>
</evidence>
<dbReference type="SUPFAM" id="SSF53756">
    <property type="entry name" value="UDP-Glycosyltransferase/glycogen phosphorylase"/>
    <property type="match status" value="1"/>
</dbReference>
<comment type="subcellular location">
    <subcellularLocation>
        <location evidence="1">Endoplasmic reticulum membrane</location>
        <topology evidence="1">Single-pass membrane protein</topology>
    </subcellularLocation>
</comment>
<evidence type="ECO:0000256" key="5">
    <source>
        <dbReference type="ARBA" id="ARBA00022676"/>
    </source>
</evidence>
<dbReference type="InterPro" id="IPR026051">
    <property type="entry name" value="ALG1-like"/>
</dbReference>
<comment type="pathway">
    <text evidence="2">Protein modification; protein glycosylation.</text>
</comment>
<evidence type="ECO:0000313" key="14">
    <source>
        <dbReference type="Proteomes" id="UP000269721"/>
    </source>
</evidence>
<evidence type="ECO:0000256" key="11">
    <source>
        <dbReference type="ARBA" id="ARBA00024899"/>
    </source>
</evidence>
<evidence type="ECO:0000256" key="9">
    <source>
        <dbReference type="ARBA" id="ARBA00022989"/>
    </source>
</evidence>
<keyword evidence="8" id="KW-0256">Endoplasmic reticulum</keyword>
<keyword evidence="7" id="KW-0812">Transmembrane</keyword>
<reference evidence="14" key="1">
    <citation type="journal article" date="2018" name="Nat. Microbiol.">
        <title>Leveraging single-cell genomics to expand the fungal tree of life.</title>
        <authorList>
            <person name="Ahrendt S.R."/>
            <person name="Quandt C.A."/>
            <person name="Ciobanu D."/>
            <person name="Clum A."/>
            <person name="Salamov A."/>
            <person name="Andreopoulos B."/>
            <person name="Cheng J.F."/>
            <person name="Woyke T."/>
            <person name="Pelin A."/>
            <person name="Henrissat B."/>
            <person name="Reynolds N.K."/>
            <person name="Benny G.L."/>
            <person name="Smith M.E."/>
            <person name="James T.Y."/>
            <person name="Grigoriev I.V."/>
        </authorList>
    </citation>
    <scope>NUCLEOTIDE SEQUENCE [LARGE SCALE GENOMIC DNA]</scope>
</reference>
<dbReference type="OrthoDB" id="614844at2759"/>
<dbReference type="PANTHER" id="PTHR13036">
    <property type="entry name" value="BETA1,4 MANNOSYLTRANSFERASE"/>
    <property type="match status" value="1"/>
</dbReference>